<name>A0ABP8PBF8_9ACTN</name>
<feature type="compositionally biased region" description="Low complexity" evidence="1">
    <location>
        <begin position="63"/>
        <end position="76"/>
    </location>
</feature>
<dbReference type="EMBL" id="BAABHF010000009">
    <property type="protein sequence ID" value="GAA4483450.1"/>
    <property type="molecule type" value="Genomic_DNA"/>
</dbReference>
<dbReference type="Proteomes" id="UP001500503">
    <property type="component" value="Unassembled WGS sequence"/>
</dbReference>
<sequence length="224" mass="23878">MFSRPVATVVVIAAAGMTLAACGSSTHQSAGTRAAAKPAGVENSPQSPSTQESSAGKAARPTAPNAAKPADKAPSAQAKTAAKSLYKINEFRTAGDKGYFYTLSANEANSAASRYKFTRVSHSLGYLSSKPFKGSITLYRLRYKPFSSYLITISASERNKLVSSGNFVNEGIMGYASKSKTGKTLLWRVADNSRWRVVRHSEVASLVKQGWHSDGPIGYAWKSA</sequence>
<organism evidence="4 5">
    <name type="scientific">Actinoallomurus oryzae</name>
    <dbReference type="NCBI Taxonomy" id="502180"/>
    <lineage>
        <taxon>Bacteria</taxon>
        <taxon>Bacillati</taxon>
        <taxon>Actinomycetota</taxon>
        <taxon>Actinomycetes</taxon>
        <taxon>Streptosporangiales</taxon>
        <taxon>Thermomonosporaceae</taxon>
        <taxon>Actinoallomurus</taxon>
    </lineage>
</organism>
<evidence type="ECO:0000313" key="5">
    <source>
        <dbReference type="Proteomes" id="UP001500503"/>
    </source>
</evidence>
<feature type="region of interest" description="Disordered" evidence="1">
    <location>
        <begin position="31"/>
        <end position="76"/>
    </location>
</feature>
<dbReference type="PROSITE" id="PS51257">
    <property type="entry name" value="PROKAR_LIPOPROTEIN"/>
    <property type="match status" value="1"/>
</dbReference>
<proteinExistence type="predicted"/>
<dbReference type="RefSeq" id="WP_345456783.1">
    <property type="nucleotide sequence ID" value="NZ_BAABHF010000009.1"/>
</dbReference>
<keyword evidence="2" id="KW-0732">Signal</keyword>
<dbReference type="Pfam" id="PF18885">
    <property type="entry name" value="DUF5648"/>
    <property type="match status" value="1"/>
</dbReference>
<feature type="chain" id="PRO_5047123632" description="DUF5648 domain-containing protein" evidence="2">
    <location>
        <begin position="21"/>
        <end position="224"/>
    </location>
</feature>
<evidence type="ECO:0000256" key="2">
    <source>
        <dbReference type="SAM" id="SignalP"/>
    </source>
</evidence>
<feature type="domain" description="DUF5648" evidence="3">
    <location>
        <begin position="100"/>
        <end position="220"/>
    </location>
</feature>
<dbReference type="InterPro" id="IPR043708">
    <property type="entry name" value="DUF5648"/>
</dbReference>
<evidence type="ECO:0000256" key="1">
    <source>
        <dbReference type="SAM" id="MobiDB-lite"/>
    </source>
</evidence>
<reference evidence="5" key="1">
    <citation type="journal article" date="2019" name="Int. J. Syst. Evol. Microbiol.">
        <title>The Global Catalogue of Microorganisms (GCM) 10K type strain sequencing project: providing services to taxonomists for standard genome sequencing and annotation.</title>
        <authorList>
            <consortium name="The Broad Institute Genomics Platform"/>
            <consortium name="The Broad Institute Genome Sequencing Center for Infectious Disease"/>
            <person name="Wu L."/>
            <person name="Ma J."/>
        </authorList>
    </citation>
    <scope>NUCLEOTIDE SEQUENCE [LARGE SCALE GENOMIC DNA]</scope>
    <source>
        <strain evidence="5">JCM 17933</strain>
    </source>
</reference>
<keyword evidence="5" id="KW-1185">Reference proteome</keyword>
<gene>
    <name evidence="4" type="ORF">GCM10023191_005060</name>
</gene>
<evidence type="ECO:0000259" key="3">
    <source>
        <dbReference type="Pfam" id="PF18885"/>
    </source>
</evidence>
<comment type="caution">
    <text evidence="4">The sequence shown here is derived from an EMBL/GenBank/DDBJ whole genome shotgun (WGS) entry which is preliminary data.</text>
</comment>
<accession>A0ABP8PBF8</accession>
<feature type="compositionally biased region" description="Polar residues" evidence="1">
    <location>
        <begin position="43"/>
        <end position="54"/>
    </location>
</feature>
<feature type="signal peptide" evidence="2">
    <location>
        <begin position="1"/>
        <end position="20"/>
    </location>
</feature>
<protein>
    <recommendedName>
        <fullName evidence="3">DUF5648 domain-containing protein</fullName>
    </recommendedName>
</protein>
<evidence type="ECO:0000313" key="4">
    <source>
        <dbReference type="EMBL" id="GAA4483450.1"/>
    </source>
</evidence>